<dbReference type="PANTHER" id="PTHR31635:SF196">
    <property type="entry name" value="REVERSE TRANSCRIPTASE DOMAIN-CONTAINING PROTEIN-RELATED"/>
    <property type="match status" value="1"/>
</dbReference>
<dbReference type="OrthoDB" id="5598377at2759"/>
<comment type="caution">
    <text evidence="1">The sequence shown here is derived from an EMBL/GenBank/DDBJ whole genome shotgun (WGS) entry which is preliminary data.</text>
</comment>
<dbReference type="AlphaFoldDB" id="A0A1R1PI49"/>
<gene>
    <name evidence="1" type="ORF">AX774_g5881</name>
</gene>
<name>A0A1R1PI49_ZANCU</name>
<dbReference type="Proteomes" id="UP000188320">
    <property type="component" value="Unassembled WGS sequence"/>
</dbReference>
<protein>
    <submittedName>
        <fullName evidence="1">Transposon TX1 uncharacterized</fullName>
    </submittedName>
</protein>
<evidence type="ECO:0000313" key="2">
    <source>
        <dbReference type="Proteomes" id="UP000188320"/>
    </source>
</evidence>
<proteinExistence type="predicted"/>
<organism evidence="1 2">
    <name type="scientific">Zancudomyces culisetae</name>
    <name type="common">Gut fungus</name>
    <name type="synonym">Smittium culisetae</name>
    <dbReference type="NCBI Taxonomy" id="1213189"/>
    <lineage>
        <taxon>Eukaryota</taxon>
        <taxon>Fungi</taxon>
        <taxon>Fungi incertae sedis</taxon>
        <taxon>Zoopagomycota</taxon>
        <taxon>Kickxellomycotina</taxon>
        <taxon>Harpellomycetes</taxon>
        <taxon>Harpellales</taxon>
        <taxon>Legeriomycetaceae</taxon>
        <taxon>Zancudomyces</taxon>
    </lineage>
</organism>
<dbReference type="PANTHER" id="PTHR31635">
    <property type="entry name" value="REVERSE TRANSCRIPTASE DOMAIN-CONTAINING PROTEIN-RELATED"/>
    <property type="match status" value="1"/>
</dbReference>
<dbReference type="EMBL" id="LSSK01001115">
    <property type="protein sequence ID" value="OMH80675.1"/>
    <property type="molecule type" value="Genomic_DNA"/>
</dbReference>
<evidence type="ECO:0000313" key="1">
    <source>
        <dbReference type="EMBL" id="OMH80675.1"/>
    </source>
</evidence>
<sequence length="282" mass="32952">MTIESGPYSDYKILCVKREILEPKKKIKPLWKLNWWHLTDPDFIDEVTELLKDMNCNNDSKILTRWSIIKQYNKIISIRCGRKYASDNDISSFKDILSKQKHRLHRTKDIDAIREVYRQIDITEGKIREHYDAKMQGIMVRSRAKWAEKGEMSNKYFFSRLESREKCQSMTSLLDEEGHPNDSLNGISRIASQFYHNLFSSEPTDEVSQDFMLERVTSRVSEDQSEMLEAPISLQEVLMVIRELPDNKSPGPDGISFELYKKFGIIIAKILVSIFNTEGIDQ</sequence>
<accession>A0A1R1PI49</accession>
<reference evidence="2" key="1">
    <citation type="submission" date="2017-01" db="EMBL/GenBank/DDBJ databases">
        <authorList>
            <person name="Wang Y."/>
            <person name="White M."/>
            <person name="Kvist S."/>
            <person name="Moncalvo J.-M."/>
        </authorList>
    </citation>
    <scope>NUCLEOTIDE SEQUENCE [LARGE SCALE GENOMIC DNA]</scope>
    <source>
        <strain evidence="2">COL-18-3</strain>
    </source>
</reference>
<keyword evidence="2" id="KW-1185">Reference proteome</keyword>